<proteinExistence type="predicted"/>
<reference evidence="3 4" key="1">
    <citation type="journal article" date="2019" name="Int. J. Syst. Evol. Microbiol.">
        <title>The Global Catalogue of Microorganisms (GCM) 10K type strain sequencing project: providing services to taxonomists for standard genome sequencing and annotation.</title>
        <authorList>
            <consortium name="The Broad Institute Genomics Platform"/>
            <consortium name="The Broad Institute Genome Sequencing Center for Infectious Disease"/>
            <person name="Wu L."/>
            <person name="Ma J."/>
        </authorList>
    </citation>
    <scope>NUCLEOTIDE SEQUENCE [LARGE SCALE GENOMIC DNA]</scope>
    <source>
        <strain evidence="3 4">JCM 6242</strain>
    </source>
</reference>
<keyword evidence="4" id="KW-1185">Reference proteome</keyword>
<feature type="domain" description="Transposase IS701-like DDE" evidence="2">
    <location>
        <begin position="3"/>
        <end position="45"/>
    </location>
</feature>
<evidence type="ECO:0000256" key="1">
    <source>
        <dbReference type="SAM" id="MobiDB-lite"/>
    </source>
</evidence>
<dbReference type="RefSeq" id="WP_425581953.1">
    <property type="nucleotide sequence ID" value="NZ_BAAAVI010000007.1"/>
</dbReference>
<gene>
    <name evidence="3" type="ORF">GCM10010517_13550</name>
</gene>
<dbReference type="Pfam" id="PF13546">
    <property type="entry name" value="DDE_5"/>
    <property type="match status" value="1"/>
</dbReference>
<sequence length="57" mass="6541">MAEEWDDDAERRAGTGMPDEVRHREKWRPAVDLIGEAIGRGLAPQARDGPERAARWW</sequence>
<feature type="region of interest" description="Disordered" evidence="1">
    <location>
        <begin position="1"/>
        <end position="24"/>
    </location>
</feature>
<organism evidence="3 4">
    <name type="scientific">Streptosporangium fragile</name>
    <dbReference type="NCBI Taxonomy" id="46186"/>
    <lineage>
        <taxon>Bacteria</taxon>
        <taxon>Bacillati</taxon>
        <taxon>Actinomycetota</taxon>
        <taxon>Actinomycetes</taxon>
        <taxon>Streptosporangiales</taxon>
        <taxon>Streptosporangiaceae</taxon>
        <taxon>Streptosporangium</taxon>
    </lineage>
</organism>
<evidence type="ECO:0000313" key="4">
    <source>
        <dbReference type="Proteomes" id="UP001500831"/>
    </source>
</evidence>
<comment type="caution">
    <text evidence="3">The sequence shown here is derived from an EMBL/GenBank/DDBJ whole genome shotgun (WGS) entry which is preliminary data.</text>
</comment>
<dbReference type="EMBL" id="BAAAVI010000007">
    <property type="protein sequence ID" value="GAA2855398.1"/>
    <property type="molecule type" value="Genomic_DNA"/>
</dbReference>
<feature type="compositionally biased region" description="Basic and acidic residues" evidence="1">
    <location>
        <begin position="9"/>
        <end position="24"/>
    </location>
</feature>
<protein>
    <recommendedName>
        <fullName evidence="2">Transposase IS701-like DDE domain-containing protein</fullName>
    </recommendedName>
</protein>
<evidence type="ECO:0000259" key="2">
    <source>
        <dbReference type="Pfam" id="PF13546"/>
    </source>
</evidence>
<accession>A0ABN3VS74</accession>
<evidence type="ECO:0000313" key="3">
    <source>
        <dbReference type="EMBL" id="GAA2855398.1"/>
    </source>
</evidence>
<dbReference type="InterPro" id="IPR038721">
    <property type="entry name" value="IS701-like_DDE_dom"/>
</dbReference>
<dbReference type="Proteomes" id="UP001500831">
    <property type="component" value="Unassembled WGS sequence"/>
</dbReference>
<name>A0ABN3VS74_9ACTN</name>